<dbReference type="PROSITE" id="PS51014">
    <property type="entry name" value="COBK_CBIJ"/>
    <property type="match status" value="1"/>
</dbReference>
<keyword evidence="3" id="KW-0560">Oxidoreductase</keyword>
<dbReference type="EMBL" id="ACVN02000237">
    <property type="protein sequence ID" value="ERK53508.1"/>
    <property type="molecule type" value="Genomic_DNA"/>
</dbReference>
<evidence type="ECO:0000256" key="1">
    <source>
        <dbReference type="ARBA" id="ARBA00004953"/>
    </source>
</evidence>
<keyword evidence="5" id="KW-1185">Reference proteome</keyword>
<dbReference type="AlphaFoldDB" id="U2RJ06"/>
<dbReference type="Proteomes" id="UP000017052">
    <property type="component" value="Unassembled WGS sequence"/>
</dbReference>
<comment type="pathway">
    <text evidence="1">Cofactor biosynthesis; adenosylcobalamin biosynthesis.</text>
</comment>
<proteinExistence type="predicted"/>
<evidence type="ECO:0000256" key="3">
    <source>
        <dbReference type="ARBA" id="ARBA00023002"/>
    </source>
</evidence>
<evidence type="ECO:0000313" key="4">
    <source>
        <dbReference type="EMBL" id="ERK53508.1"/>
    </source>
</evidence>
<dbReference type="PANTHER" id="PTHR36925">
    <property type="entry name" value="COBALT-PRECORRIN-6A REDUCTASE"/>
    <property type="match status" value="1"/>
</dbReference>
<reference evidence="4" key="1">
    <citation type="submission" date="2013-08" db="EMBL/GenBank/DDBJ databases">
        <authorList>
            <person name="Durkin A.S."/>
            <person name="Haft D.R."/>
            <person name="McCorrison J."/>
            <person name="Torralba M."/>
            <person name="Gillis M."/>
            <person name="Haft D.H."/>
            <person name="Methe B."/>
            <person name="Sutton G."/>
            <person name="Nelson K.E."/>
        </authorList>
    </citation>
    <scope>NUCLEOTIDE SEQUENCE [LARGE SCALE GENOMIC DNA]</scope>
    <source>
        <strain evidence="4">F0233</strain>
    </source>
</reference>
<gene>
    <name evidence="4" type="ORF">HMPREF0682_2154</name>
</gene>
<dbReference type="InterPro" id="IPR003723">
    <property type="entry name" value="Precorrin-6x_reduct"/>
</dbReference>
<sequence>MDVLILGGTALARTLAGLLVEQGLDVTTSLAGRTKAPRAVPGAVRIGGFGGPDGLAAWLVENRPGCVVNAVHPFAAAMSASAAAA</sequence>
<dbReference type="RefSeq" id="WP_021798166.1">
    <property type="nucleotide sequence ID" value="NZ_ACVN02000237.1"/>
</dbReference>
<keyword evidence="2" id="KW-0169">Cobalamin biosynthesis</keyword>
<comment type="caution">
    <text evidence="4">The sequence shown here is derived from an EMBL/GenBank/DDBJ whole genome shotgun (WGS) entry which is preliminary data.</text>
</comment>
<dbReference type="PANTHER" id="PTHR36925:SF1">
    <property type="entry name" value="COBALT-PRECORRIN-6A REDUCTASE"/>
    <property type="match status" value="1"/>
</dbReference>
<protein>
    <submittedName>
        <fullName evidence="4">Precorrin-6x reductase CbiJ/CobK-like protein</fullName>
    </submittedName>
</protein>
<accession>U2RJ06</accession>
<dbReference type="Pfam" id="PF02571">
    <property type="entry name" value="CbiJ"/>
    <property type="match status" value="1"/>
</dbReference>
<evidence type="ECO:0000256" key="2">
    <source>
        <dbReference type="ARBA" id="ARBA00022573"/>
    </source>
</evidence>
<name>U2RJ06_9ACTN</name>
<organism evidence="4 5">
    <name type="scientific">Propionibacterium acidifaciens F0233</name>
    <dbReference type="NCBI Taxonomy" id="553198"/>
    <lineage>
        <taxon>Bacteria</taxon>
        <taxon>Bacillati</taxon>
        <taxon>Actinomycetota</taxon>
        <taxon>Actinomycetes</taxon>
        <taxon>Propionibacteriales</taxon>
        <taxon>Propionibacteriaceae</taxon>
        <taxon>Propionibacterium</taxon>
    </lineage>
</organism>
<dbReference type="UniPathway" id="UPA00148"/>
<dbReference type="GO" id="GO:0016994">
    <property type="term" value="F:precorrin-6A reductase activity"/>
    <property type="evidence" value="ECO:0007669"/>
    <property type="project" value="InterPro"/>
</dbReference>
<dbReference type="GO" id="GO:0009236">
    <property type="term" value="P:cobalamin biosynthetic process"/>
    <property type="evidence" value="ECO:0007669"/>
    <property type="project" value="UniProtKB-UniPathway"/>
</dbReference>
<evidence type="ECO:0000313" key="5">
    <source>
        <dbReference type="Proteomes" id="UP000017052"/>
    </source>
</evidence>
<feature type="non-terminal residue" evidence="4">
    <location>
        <position position="85"/>
    </location>
</feature>